<proteinExistence type="predicted"/>
<protein>
    <recommendedName>
        <fullName evidence="1">DUF2169 domain-containing protein</fullName>
    </recommendedName>
</protein>
<evidence type="ECO:0000313" key="3">
    <source>
        <dbReference type="Proteomes" id="UP000185598"/>
    </source>
</evidence>
<reference evidence="2 3" key="1">
    <citation type="submission" date="2016-09" db="EMBL/GenBank/DDBJ databases">
        <title>Rhizobium oryziradicis sp. nov., isolated from the root of rice.</title>
        <authorList>
            <person name="Zhao J."/>
            <person name="Zhang X."/>
        </authorList>
    </citation>
    <scope>NUCLEOTIDE SEQUENCE [LARGE SCALE GENOMIC DNA]</scope>
    <source>
        <strain evidence="2 3">14971</strain>
    </source>
</reference>
<organism evidence="2 3">
    <name type="scientific">Allorhizobium taibaishanense</name>
    <dbReference type="NCBI Taxonomy" id="887144"/>
    <lineage>
        <taxon>Bacteria</taxon>
        <taxon>Pseudomonadati</taxon>
        <taxon>Pseudomonadota</taxon>
        <taxon>Alphaproteobacteria</taxon>
        <taxon>Hyphomicrobiales</taxon>
        <taxon>Rhizobiaceae</taxon>
        <taxon>Rhizobium/Agrobacterium group</taxon>
        <taxon>Allorhizobium</taxon>
    </lineage>
</organism>
<name>A0A1Q9AC05_9HYPH</name>
<evidence type="ECO:0000259" key="1">
    <source>
        <dbReference type="Pfam" id="PF09937"/>
    </source>
</evidence>
<evidence type="ECO:0000313" key="2">
    <source>
        <dbReference type="EMBL" id="OLP52410.1"/>
    </source>
</evidence>
<dbReference type="InterPro" id="IPR018683">
    <property type="entry name" value="DUF2169"/>
</dbReference>
<dbReference type="EMBL" id="MKIN01000013">
    <property type="protein sequence ID" value="OLP52410.1"/>
    <property type="molecule type" value="Genomic_DNA"/>
</dbReference>
<dbReference type="RefSeq" id="WP_083942996.1">
    <property type="nucleotide sequence ID" value="NZ_JACIED010000011.1"/>
</dbReference>
<dbReference type="Pfam" id="PF09937">
    <property type="entry name" value="DUF2169"/>
    <property type="match status" value="1"/>
</dbReference>
<dbReference type="AlphaFoldDB" id="A0A1Q9AC05"/>
<comment type="caution">
    <text evidence="2">The sequence shown here is derived from an EMBL/GenBank/DDBJ whole genome shotgun (WGS) entry which is preliminary data.</text>
</comment>
<dbReference type="Proteomes" id="UP000185598">
    <property type="component" value="Unassembled WGS sequence"/>
</dbReference>
<gene>
    <name evidence="2" type="ORF">BJF91_15250</name>
</gene>
<sequence length="354" mass="39360">MGFSQLHRDGPEMACIAVRGSFDVLPGGKLSLAERQELVFTDTYDGDPHYRSMVQATDLVPFKPATDVTLIGSAFPPDGRPATDWTVSVSVAERILRLRVHGPRKWLPGLKHLKPSWKLGASDPIESVPLDYRLASGGRYIGDPEGDADRRNPIGLGLLHGDYSRFARVFPAPQIDSIDAPIKDPYDAPQPQGFGPISPWWIQRQQFAGTYDDDWKQNRHPRLPADFDYRFYQSAHPGLIMPGFLIGNEPVKVEGCRPDGETVTFRVPGIAIIADHSWDDGRQARTRLNLDGLHMDFRGRMLKVDVTWRGWITRCPAYLSAQINAVAIEDALAYPTSDEDGLADDITTREGATS</sequence>
<dbReference type="STRING" id="887144.BJF91_15250"/>
<feature type="domain" description="DUF2169" evidence="1">
    <location>
        <begin position="10"/>
        <end position="309"/>
    </location>
</feature>
<keyword evidence="3" id="KW-1185">Reference proteome</keyword>
<accession>A0A1Q9AC05</accession>